<dbReference type="RefSeq" id="XP_013901771.1">
    <property type="nucleotide sequence ID" value="XM_014046317.1"/>
</dbReference>
<reference evidence="2 3" key="1">
    <citation type="journal article" date="2013" name="BMC Genomics">
        <title>Reconstruction of the lipid metabolism for the microalga Monoraphidium neglectum from its genome sequence reveals characteristics suitable for biofuel production.</title>
        <authorList>
            <person name="Bogen C."/>
            <person name="Al-Dilaimi A."/>
            <person name="Albersmeier A."/>
            <person name="Wichmann J."/>
            <person name="Grundmann M."/>
            <person name="Rupp O."/>
            <person name="Lauersen K.J."/>
            <person name="Blifernez-Klassen O."/>
            <person name="Kalinowski J."/>
            <person name="Goesmann A."/>
            <person name="Mussgnug J.H."/>
            <person name="Kruse O."/>
        </authorList>
    </citation>
    <scope>NUCLEOTIDE SEQUENCE [LARGE SCALE GENOMIC DNA]</scope>
    <source>
        <strain evidence="2 3">SAG 48.87</strain>
    </source>
</reference>
<dbReference type="KEGG" id="mng:MNEG_5209"/>
<gene>
    <name evidence="2" type="ORF">MNEG_5209</name>
</gene>
<accession>A0A0D2MQP9</accession>
<evidence type="ECO:0000313" key="3">
    <source>
        <dbReference type="Proteomes" id="UP000054498"/>
    </source>
</evidence>
<keyword evidence="1" id="KW-1133">Transmembrane helix</keyword>
<evidence type="ECO:0000256" key="1">
    <source>
        <dbReference type="SAM" id="Phobius"/>
    </source>
</evidence>
<evidence type="ECO:0000313" key="2">
    <source>
        <dbReference type="EMBL" id="KIZ02752.1"/>
    </source>
</evidence>
<keyword evidence="3" id="KW-1185">Reference proteome</keyword>
<proteinExistence type="predicted"/>
<sequence length="117" mass="12907">MITNALSVMVTILTHTAGLIAILEYVSEKAEKLMALLLRARNALRHASSITLEDLVQVEGSLKIWWAIAGEDDLGAEAITNLTDPTEHQWGENKLEAKQTEEYMQMLKDKAALITSG</sequence>
<keyword evidence="1" id="KW-0812">Transmembrane</keyword>
<organism evidence="2 3">
    <name type="scientific">Monoraphidium neglectum</name>
    <dbReference type="NCBI Taxonomy" id="145388"/>
    <lineage>
        <taxon>Eukaryota</taxon>
        <taxon>Viridiplantae</taxon>
        <taxon>Chlorophyta</taxon>
        <taxon>core chlorophytes</taxon>
        <taxon>Chlorophyceae</taxon>
        <taxon>CS clade</taxon>
        <taxon>Sphaeropleales</taxon>
        <taxon>Selenastraceae</taxon>
        <taxon>Monoraphidium</taxon>
    </lineage>
</organism>
<dbReference type="Proteomes" id="UP000054498">
    <property type="component" value="Unassembled WGS sequence"/>
</dbReference>
<keyword evidence="1" id="KW-0472">Membrane</keyword>
<dbReference type="AlphaFoldDB" id="A0A0D2MQP9"/>
<dbReference type="EMBL" id="KK100983">
    <property type="protein sequence ID" value="KIZ02752.1"/>
    <property type="molecule type" value="Genomic_DNA"/>
</dbReference>
<name>A0A0D2MQP9_9CHLO</name>
<protein>
    <submittedName>
        <fullName evidence="2">Uncharacterized protein</fullName>
    </submittedName>
</protein>
<feature type="transmembrane region" description="Helical" evidence="1">
    <location>
        <begin position="6"/>
        <end position="26"/>
    </location>
</feature>
<dbReference type="GeneID" id="25738086"/>